<evidence type="ECO:0008006" key="5">
    <source>
        <dbReference type="Google" id="ProtNLM"/>
    </source>
</evidence>
<organism evidence="3 4">
    <name type="scientific">Sporisorium reilianum f. sp. reilianum</name>
    <dbReference type="NCBI Taxonomy" id="72559"/>
    <lineage>
        <taxon>Eukaryota</taxon>
        <taxon>Fungi</taxon>
        <taxon>Dikarya</taxon>
        <taxon>Basidiomycota</taxon>
        <taxon>Ustilaginomycotina</taxon>
        <taxon>Ustilaginomycetes</taxon>
        <taxon>Ustilaginales</taxon>
        <taxon>Ustilaginaceae</taxon>
        <taxon>Sporisorium</taxon>
    </lineage>
</organism>
<accession>A0A2N8UHP9</accession>
<feature type="signal peptide" evidence="2">
    <location>
        <begin position="1"/>
        <end position="29"/>
    </location>
</feature>
<dbReference type="EMBL" id="LT795064">
    <property type="protein sequence ID" value="SJX64299.1"/>
    <property type="molecule type" value="Genomic_DNA"/>
</dbReference>
<dbReference type="Proteomes" id="UP000239563">
    <property type="component" value="Chromosome XI"/>
</dbReference>
<feature type="chain" id="PRO_5014977266" description="BAG domain-containing protein" evidence="2">
    <location>
        <begin position="30"/>
        <end position="370"/>
    </location>
</feature>
<reference evidence="3 4" key="1">
    <citation type="submission" date="2017-02" db="EMBL/GenBank/DDBJ databases">
        <authorList>
            <person name="Peterson S.W."/>
        </authorList>
    </citation>
    <scope>NUCLEOTIDE SEQUENCE [LARGE SCALE GENOMIC DNA]</scope>
    <source>
        <strain evidence="3 4">SRS1_H2-8</strain>
    </source>
</reference>
<evidence type="ECO:0000313" key="3">
    <source>
        <dbReference type="EMBL" id="SJX64299.1"/>
    </source>
</evidence>
<keyword evidence="2" id="KW-0732">Signal</keyword>
<dbReference type="AlphaFoldDB" id="A0A2N8UHP9"/>
<evidence type="ECO:0000313" key="4">
    <source>
        <dbReference type="Proteomes" id="UP000239563"/>
    </source>
</evidence>
<feature type="region of interest" description="Disordered" evidence="1">
    <location>
        <begin position="123"/>
        <end position="189"/>
    </location>
</feature>
<evidence type="ECO:0000256" key="2">
    <source>
        <dbReference type="SAM" id="SignalP"/>
    </source>
</evidence>
<feature type="region of interest" description="Disordered" evidence="1">
    <location>
        <begin position="42"/>
        <end position="86"/>
    </location>
</feature>
<sequence>MRSILLAATLPLLVASVLLVVSCFQPCSAAALGKRGDRDSNGIDLSLRLGPPSPPRSSFQTSTLSPINAPTTPLRGGPSPLQASVSPYQQSDANVFQPGKAKYRGSVYSFQQAIQDGAFLRAPREPAQPPQRDARASTSANPASAGGQESRLPVTQSGRAIQEANEPTRQHLAPAVFDTSAPRQTSDVTRQALAPRPVVAKPKKSNPKGKWLLVTSDGHMTAHTKGQYFRTPAELDGDAANAAKEGARAQALAQFSYYSAGDLNRPLPLLMYDKIFIPKQAIELQERINQVSLTLSMMLKHDQSALTPDDRNLLNTLFKDRESIVGELYQAYAGTPITAKPALVESVRQGTELLQRLESLLRNVKVATKL</sequence>
<evidence type="ECO:0000256" key="1">
    <source>
        <dbReference type="SAM" id="MobiDB-lite"/>
    </source>
</evidence>
<name>A0A2N8UHP9_9BASI</name>
<dbReference type="PROSITE" id="PS51257">
    <property type="entry name" value="PROKAR_LIPOPROTEIN"/>
    <property type="match status" value="1"/>
</dbReference>
<proteinExistence type="predicted"/>
<feature type="compositionally biased region" description="Polar residues" evidence="1">
    <location>
        <begin position="59"/>
        <end position="71"/>
    </location>
</feature>
<protein>
    <recommendedName>
        <fullName evidence="5">BAG domain-containing protein</fullName>
    </recommendedName>
</protein>
<gene>
    <name evidence="3" type="ORF">SRS1_14947</name>
</gene>